<accession>A0A1X2HIY2</accession>
<dbReference type="AlphaFoldDB" id="A0A1X2HIY2"/>
<dbReference type="EMBL" id="MCGN01000003">
    <property type="protein sequence ID" value="ORY99040.1"/>
    <property type="molecule type" value="Genomic_DNA"/>
</dbReference>
<gene>
    <name evidence="7" type="ORF">BCR43DRAFT_488621</name>
</gene>
<evidence type="ECO:0000313" key="8">
    <source>
        <dbReference type="Proteomes" id="UP000242180"/>
    </source>
</evidence>
<protein>
    <recommendedName>
        <fullName evidence="6">MYND-type domain-containing protein</fullName>
    </recommendedName>
</protein>
<dbReference type="PROSITE" id="PS01360">
    <property type="entry name" value="ZF_MYND_1"/>
    <property type="match status" value="1"/>
</dbReference>
<dbReference type="InterPro" id="IPR002893">
    <property type="entry name" value="Znf_MYND"/>
</dbReference>
<reference evidence="7 8" key="1">
    <citation type="submission" date="2016-07" db="EMBL/GenBank/DDBJ databases">
        <title>Pervasive Adenine N6-methylation of Active Genes in Fungi.</title>
        <authorList>
            <consortium name="DOE Joint Genome Institute"/>
            <person name="Mondo S.J."/>
            <person name="Dannebaum R.O."/>
            <person name="Kuo R.C."/>
            <person name="Labutti K."/>
            <person name="Haridas S."/>
            <person name="Kuo A."/>
            <person name="Salamov A."/>
            <person name="Ahrendt S.R."/>
            <person name="Lipzen A."/>
            <person name="Sullivan W."/>
            <person name="Andreopoulos W.B."/>
            <person name="Clum A."/>
            <person name="Lindquist E."/>
            <person name="Daum C."/>
            <person name="Ramamoorthy G.K."/>
            <person name="Gryganskyi A."/>
            <person name="Culley D."/>
            <person name="Magnuson J.K."/>
            <person name="James T.Y."/>
            <person name="O'Malley M.A."/>
            <person name="Stajich J.E."/>
            <person name="Spatafora J.W."/>
            <person name="Visel A."/>
            <person name="Grigoriev I.V."/>
        </authorList>
    </citation>
    <scope>NUCLEOTIDE SEQUENCE [LARGE SCALE GENOMIC DNA]</scope>
    <source>
        <strain evidence="7 8">NRRL 2496</strain>
    </source>
</reference>
<feature type="domain" description="MYND-type" evidence="6">
    <location>
        <begin position="190"/>
        <end position="228"/>
    </location>
</feature>
<keyword evidence="2 4" id="KW-0863">Zinc-finger</keyword>
<keyword evidence="1" id="KW-0479">Metal-binding</keyword>
<evidence type="ECO:0000259" key="6">
    <source>
        <dbReference type="PROSITE" id="PS50865"/>
    </source>
</evidence>
<evidence type="ECO:0000256" key="2">
    <source>
        <dbReference type="ARBA" id="ARBA00022771"/>
    </source>
</evidence>
<dbReference type="GO" id="GO:0008270">
    <property type="term" value="F:zinc ion binding"/>
    <property type="evidence" value="ECO:0007669"/>
    <property type="project" value="UniProtKB-KW"/>
</dbReference>
<evidence type="ECO:0000313" key="7">
    <source>
        <dbReference type="EMBL" id="ORY99040.1"/>
    </source>
</evidence>
<evidence type="ECO:0000256" key="1">
    <source>
        <dbReference type="ARBA" id="ARBA00022723"/>
    </source>
</evidence>
<keyword evidence="8" id="KW-1185">Reference proteome</keyword>
<evidence type="ECO:0000256" key="4">
    <source>
        <dbReference type="PROSITE-ProRule" id="PRU00134"/>
    </source>
</evidence>
<dbReference type="PROSITE" id="PS50865">
    <property type="entry name" value="ZF_MYND_2"/>
    <property type="match status" value="1"/>
</dbReference>
<dbReference type="InParanoid" id="A0A1X2HIY2"/>
<dbReference type="Pfam" id="PF01753">
    <property type="entry name" value="zf-MYND"/>
    <property type="match status" value="1"/>
</dbReference>
<feature type="compositionally biased region" description="Low complexity" evidence="5">
    <location>
        <begin position="32"/>
        <end position="41"/>
    </location>
</feature>
<evidence type="ECO:0000256" key="3">
    <source>
        <dbReference type="ARBA" id="ARBA00022833"/>
    </source>
</evidence>
<dbReference type="OrthoDB" id="412876at2759"/>
<dbReference type="Proteomes" id="UP000242180">
    <property type="component" value="Unassembled WGS sequence"/>
</dbReference>
<evidence type="ECO:0000256" key="5">
    <source>
        <dbReference type="SAM" id="MobiDB-lite"/>
    </source>
</evidence>
<proteinExistence type="predicted"/>
<name>A0A1X2HIY2_SYNRA</name>
<keyword evidence="3" id="KW-0862">Zinc</keyword>
<comment type="caution">
    <text evidence="7">The sequence shown here is derived from an EMBL/GenBank/DDBJ whole genome shotgun (WGS) entry which is preliminary data.</text>
</comment>
<sequence>MPSILFWNHPVARHRYTEKASLTHDRHVGRPSTSSSSSSSTNHRIMPADEQSLQQVLDQKDIRCDEDLLNLVLRVMNNDDTQTQDIQNLLWSLAKRLKDHDSEDPYRRAIRIACYYNRAKTRPTSAQKYYRKCLSPDLACTSIPVALELQNKALQNIQEPSSDHRPRSVARSASVCSSNSSNASSTASACSQCGIERRAMPVCARCRSQSYCSYKCLAAHKPVHQRDCPA</sequence>
<feature type="region of interest" description="Disordered" evidence="5">
    <location>
        <begin position="19"/>
        <end position="44"/>
    </location>
</feature>
<dbReference type="Gene3D" id="6.10.140.2220">
    <property type="match status" value="1"/>
</dbReference>
<feature type="compositionally biased region" description="Basic and acidic residues" evidence="5">
    <location>
        <begin position="19"/>
        <end position="28"/>
    </location>
</feature>
<organism evidence="7 8">
    <name type="scientific">Syncephalastrum racemosum</name>
    <name type="common">Filamentous fungus</name>
    <dbReference type="NCBI Taxonomy" id="13706"/>
    <lineage>
        <taxon>Eukaryota</taxon>
        <taxon>Fungi</taxon>
        <taxon>Fungi incertae sedis</taxon>
        <taxon>Mucoromycota</taxon>
        <taxon>Mucoromycotina</taxon>
        <taxon>Mucoromycetes</taxon>
        <taxon>Mucorales</taxon>
        <taxon>Syncephalastraceae</taxon>
        <taxon>Syncephalastrum</taxon>
    </lineage>
</organism>
<dbReference type="SUPFAM" id="SSF144232">
    <property type="entry name" value="HIT/MYND zinc finger-like"/>
    <property type="match status" value="1"/>
</dbReference>